<sequence length="101" mass="11162">MLGMDQIFMALIMIMGVIMIITNKPLLLRKEKYTEESLKKYPRPAGIMIFLLGACALGTVYSLRLLGEDKINGWIVVALLVATALCIVGNIIIVVKVLVKK</sequence>
<reference evidence="2 3" key="1">
    <citation type="submission" date="2021-10" db="EMBL/GenBank/DDBJ databases">
        <title>Collection of gut derived symbiotic bacterial strains cultured from healthy donors.</title>
        <authorList>
            <person name="Lin H."/>
            <person name="Littmann E."/>
            <person name="Kohout C."/>
            <person name="Pamer E.G."/>
        </authorList>
    </citation>
    <scope>NUCLEOTIDE SEQUENCE [LARGE SCALE GENOMIC DNA]</scope>
    <source>
        <strain evidence="2 3">DFI.1.165</strain>
    </source>
</reference>
<evidence type="ECO:0000313" key="3">
    <source>
        <dbReference type="Proteomes" id="UP001299546"/>
    </source>
</evidence>
<gene>
    <name evidence="2" type="ORF">LIZ65_17335</name>
</gene>
<evidence type="ECO:0008006" key="4">
    <source>
        <dbReference type="Google" id="ProtNLM"/>
    </source>
</evidence>
<feature type="transmembrane region" description="Helical" evidence="1">
    <location>
        <begin position="75"/>
        <end position="99"/>
    </location>
</feature>
<keyword evidence="1" id="KW-0812">Transmembrane</keyword>
<keyword evidence="1" id="KW-0472">Membrane</keyword>
<dbReference type="EMBL" id="JAJCIS010000018">
    <property type="protein sequence ID" value="MCB7389053.1"/>
    <property type="molecule type" value="Genomic_DNA"/>
</dbReference>
<keyword evidence="1" id="KW-1133">Transmembrane helix</keyword>
<evidence type="ECO:0000256" key="1">
    <source>
        <dbReference type="SAM" id="Phobius"/>
    </source>
</evidence>
<evidence type="ECO:0000313" key="2">
    <source>
        <dbReference type="EMBL" id="MCB7389053.1"/>
    </source>
</evidence>
<organism evidence="2 3">
    <name type="scientific">Bariatricus massiliensis</name>
    <dbReference type="NCBI Taxonomy" id="1745713"/>
    <lineage>
        <taxon>Bacteria</taxon>
        <taxon>Bacillati</taxon>
        <taxon>Bacillota</taxon>
        <taxon>Clostridia</taxon>
        <taxon>Lachnospirales</taxon>
        <taxon>Lachnospiraceae</taxon>
        <taxon>Bariatricus</taxon>
    </lineage>
</organism>
<proteinExistence type="predicted"/>
<feature type="transmembrane region" description="Helical" evidence="1">
    <location>
        <begin position="44"/>
        <end position="63"/>
    </location>
</feature>
<dbReference type="Proteomes" id="UP001299546">
    <property type="component" value="Unassembled WGS sequence"/>
</dbReference>
<name>A0ABS8DKV8_9FIRM</name>
<keyword evidence="3" id="KW-1185">Reference proteome</keyword>
<protein>
    <recommendedName>
        <fullName evidence="4">DUF3784 domain-containing protein</fullName>
    </recommendedName>
</protein>
<feature type="transmembrane region" description="Helical" evidence="1">
    <location>
        <begin position="6"/>
        <end position="23"/>
    </location>
</feature>
<accession>A0ABS8DKV8</accession>
<comment type="caution">
    <text evidence="2">The sequence shown here is derived from an EMBL/GenBank/DDBJ whole genome shotgun (WGS) entry which is preliminary data.</text>
</comment>
<dbReference type="RefSeq" id="WP_066737857.1">
    <property type="nucleotide sequence ID" value="NZ_JAJCIQ010000018.1"/>
</dbReference>